<dbReference type="SUPFAM" id="SSF56672">
    <property type="entry name" value="DNA/RNA polymerases"/>
    <property type="match status" value="1"/>
</dbReference>
<organism evidence="1 2">
    <name type="scientific">Tanacetum coccineum</name>
    <dbReference type="NCBI Taxonomy" id="301880"/>
    <lineage>
        <taxon>Eukaryota</taxon>
        <taxon>Viridiplantae</taxon>
        <taxon>Streptophyta</taxon>
        <taxon>Embryophyta</taxon>
        <taxon>Tracheophyta</taxon>
        <taxon>Spermatophyta</taxon>
        <taxon>Magnoliopsida</taxon>
        <taxon>eudicotyledons</taxon>
        <taxon>Gunneridae</taxon>
        <taxon>Pentapetalae</taxon>
        <taxon>asterids</taxon>
        <taxon>campanulids</taxon>
        <taxon>Asterales</taxon>
        <taxon>Asteraceae</taxon>
        <taxon>Asteroideae</taxon>
        <taxon>Anthemideae</taxon>
        <taxon>Anthemidinae</taxon>
        <taxon>Tanacetum</taxon>
    </lineage>
</organism>
<accession>A0ABQ5IJU6</accession>
<protein>
    <recommendedName>
        <fullName evidence="3">Reverse transcriptase domain-containing protein</fullName>
    </recommendedName>
</protein>
<reference evidence="1" key="1">
    <citation type="journal article" date="2022" name="Int. J. Mol. Sci.">
        <title>Draft Genome of Tanacetum Coccineum: Genomic Comparison of Closely Related Tanacetum-Family Plants.</title>
        <authorList>
            <person name="Yamashiro T."/>
            <person name="Shiraishi A."/>
            <person name="Nakayama K."/>
            <person name="Satake H."/>
        </authorList>
    </citation>
    <scope>NUCLEOTIDE SEQUENCE</scope>
</reference>
<keyword evidence="2" id="KW-1185">Reference proteome</keyword>
<sequence length="364" mass="42084">MQTPTTPGYRAHRQVLIDQGVAAARLKHKKQSRVRNGYNKQRLTRWFEKMESVFNISNCTALVSSQIHDCTLQDDALKYMWKSHVQTTTPPKQLIHAMGQHLRNDETDKICPRACHSAKKVEDKSKKKATLMTYHSSRTFPEVFPEELPELSEQLKELSDKGFIRPSSSPWGAPVLFVKKKDGSFRMCIDYRELNKLTVKNRYPLPKIDDLFDQLQVKEIHVDPDQDLIRLKIGHLLSHHVESYKFLGLAGYNRRFIEGFSKIAKPVTKLTQKKVKFEWRAIKQEAASQLLKQKFDYDCNIRYHPGKANVIADALSRKEREPPLRVRALVMTISLDLPKQILNAQTEARKPETSRMKRCGGMFG</sequence>
<dbReference type="InterPro" id="IPR043502">
    <property type="entry name" value="DNA/RNA_pol_sf"/>
</dbReference>
<gene>
    <name evidence="1" type="ORF">Tco_1110814</name>
</gene>
<dbReference type="PANTHER" id="PTHR24559">
    <property type="entry name" value="TRANSPOSON TY3-I GAG-POL POLYPROTEIN"/>
    <property type="match status" value="1"/>
</dbReference>
<dbReference type="Gene3D" id="3.30.70.270">
    <property type="match status" value="2"/>
</dbReference>
<comment type="caution">
    <text evidence="1">The sequence shown here is derived from an EMBL/GenBank/DDBJ whole genome shotgun (WGS) entry which is preliminary data.</text>
</comment>
<dbReference type="EMBL" id="BQNB010020868">
    <property type="protein sequence ID" value="GJU00476.1"/>
    <property type="molecule type" value="Genomic_DNA"/>
</dbReference>
<dbReference type="Gene3D" id="3.10.10.10">
    <property type="entry name" value="HIV Type 1 Reverse Transcriptase, subunit A, domain 1"/>
    <property type="match status" value="1"/>
</dbReference>
<reference evidence="1" key="2">
    <citation type="submission" date="2022-01" db="EMBL/GenBank/DDBJ databases">
        <authorList>
            <person name="Yamashiro T."/>
            <person name="Shiraishi A."/>
            <person name="Satake H."/>
            <person name="Nakayama K."/>
        </authorList>
    </citation>
    <scope>NUCLEOTIDE SEQUENCE</scope>
</reference>
<dbReference type="InterPro" id="IPR043128">
    <property type="entry name" value="Rev_trsase/Diguanyl_cyclase"/>
</dbReference>
<dbReference type="PANTHER" id="PTHR24559:SF444">
    <property type="entry name" value="REVERSE TRANSCRIPTASE DOMAIN-CONTAINING PROTEIN"/>
    <property type="match status" value="1"/>
</dbReference>
<evidence type="ECO:0008006" key="3">
    <source>
        <dbReference type="Google" id="ProtNLM"/>
    </source>
</evidence>
<evidence type="ECO:0000313" key="2">
    <source>
        <dbReference type="Proteomes" id="UP001151760"/>
    </source>
</evidence>
<name>A0ABQ5IJU6_9ASTR</name>
<dbReference type="CDD" id="cd01647">
    <property type="entry name" value="RT_LTR"/>
    <property type="match status" value="1"/>
</dbReference>
<dbReference type="Proteomes" id="UP001151760">
    <property type="component" value="Unassembled WGS sequence"/>
</dbReference>
<proteinExistence type="predicted"/>
<dbReference type="InterPro" id="IPR053134">
    <property type="entry name" value="RNA-dir_DNA_polymerase"/>
</dbReference>
<evidence type="ECO:0000313" key="1">
    <source>
        <dbReference type="EMBL" id="GJU00476.1"/>
    </source>
</evidence>